<accession>A0A5N5IZQ4</accession>
<dbReference type="InterPro" id="IPR011009">
    <property type="entry name" value="Kinase-like_dom_sf"/>
</dbReference>
<dbReference type="SUPFAM" id="SSF48452">
    <property type="entry name" value="TPR-like"/>
    <property type="match status" value="1"/>
</dbReference>
<dbReference type="SUPFAM" id="SSF52047">
    <property type="entry name" value="RNI-like"/>
    <property type="match status" value="1"/>
</dbReference>
<evidence type="ECO:0000256" key="1">
    <source>
        <dbReference type="ARBA" id="ARBA00004167"/>
    </source>
</evidence>
<dbReference type="PROSITE" id="PS50011">
    <property type="entry name" value="PROTEIN_KINASE_DOM"/>
    <property type="match status" value="1"/>
</dbReference>
<feature type="region of interest" description="Disordered" evidence="16">
    <location>
        <begin position="1159"/>
        <end position="1184"/>
    </location>
</feature>
<dbReference type="GO" id="GO:0033612">
    <property type="term" value="F:receptor serine/threonine kinase binding"/>
    <property type="evidence" value="ECO:0007669"/>
    <property type="project" value="TreeGrafter"/>
</dbReference>
<dbReference type="Pfam" id="PF08263">
    <property type="entry name" value="LRRNT_2"/>
    <property type="match status" value="1"/>
</dbReference>
<dbReference type="Proteomes" id="UP000326939">
    <property type="component" value="Chromosome 19"/>
</dbReference>
<dbReference type="Gene3D" id="1.10.510.10">
    <property type="entry name" value="Transferase(Phosphotransferase) domain 1"/>
    <property type="match status" value="1"/>
</dbReference>
<keyword evidence="5" id="KW-0433">Leucine-rich repeat</keyword>
<dbReference type="PROSITE" id="PS50293">
    <property type="entry name" value="TPR_REGION"/>
    <property type="match status" value="1"/>
</dbReference>
<dbReference type="InterPro" id="IPR050647">
    <property type="entry name" value="Plant_LRR-RLKs"/>
</dbReference>
<feature type="transmembrane region" description="Helical" evidence="17">
    <location>
        <begin position="1543"/>
        <end position="1565"/>
    </location>
</feature>
<dbReference type="InterPro" id="IPR001611">
    <property type="entry name" value="Leu-rich_rpt"/>
</dbReference>
<dbReference type="GO" id="GO:0005634">
    <property type="term" value="C:nucleus"/>
    <property type="evidence" value="ECO:0007669"/>
    <property type="project" value="InterPro"/>
</dbReference>
<evidence type="ECO:0000256" key="13">
    <source>
        <dbReference type="ARBA" id="ARBA00023180"/>
    </source>
</evidence>
<evidence type="ECO:0000256" key="8">
    <source>
        <dbReference type="ARBA" id="ARBA00022737"/>
    </source>
</evidence>
<evidence type="ECO:0000256" key="6">
    <source>
        <dbReference type="ARBA" id="ARBA00022692"/>
    </source>
</evidence>
<evidence type="ECO:0000256" key="12">
    <source>
        <dbReference type="ARBA" id="ARBA00023136"/>
    </source>
</evidence>
<dbReference type="InterPro" id="IPR025160">
    <property type="entry name" value="AATF"/>
</dbReference>
<dbReference type="SMART" id="SM00369">
    <property type="entry name" value="LRR_TYP"/>
    <property type="match status" value="8"/>
</dbReference>
<gene>
    <name evidence="19" type="ORF">DKX38_029646</name>
</gene>
<keyword evidence="20" id="KW-1185">Reference proteome</keyword>
<evidence type="ECO:0000256" key="14">
    <source>
        <dbReference type="ARBA" id="ARBA00023204"/>
    </source>
</evidence>
<proteinExistence type="inferred from homology"/>
<dbReference type="PROSITE" id="PS51450">
    <property type="entry name" value="LRR"/>
    <property type="match status" value="2"/>
</dbReference>
<keyword evidence="6 17" id="KW-0812">Transmembrane</keyword>
<dbReference type="GO" id="GO:0006281">
    <property type="term" value="P:DNA repair"/>
    <property type="evidence" value="ECO:0007669"/>
    <property type="project" value="UniProtKB-KW"/>
</dbReference>
<name>A0A5N5IZQ4_9ROSI</name>
<dbReference type="GO" id="GO:0005694">
    <property type="term" value="C:chromosome"/>
    <property type="evidence" value="ECO:0007669"/>
    <property type="project" value="UniProtKB-SubCell"/>
</dbReference>
<keyword evidence="9" id="KW-0227">DNA damage</keyword>
<evidence type="ECO:0000256" key="7">
    <source>
        <dbReference type="ARBA" id="ARBA00022729"/>
    </source>
</evidence>
<dbReference type="Pfam" id="PF00560">
    <property type="entry name" value="LRR_1"/>
    <property type="match status" value="3"/>
</dbReference>
<dbReference type="InterPro" id="IPR011990">
    <property type="entry name" value="TPR-like_helical_dom_sf"/>
</dbReference>
<feature type="region of interest" description="Disordered" evidence="16">
    <location>
        <begin position="1266"/>
        <end position="1288"/>
    </location>
</feature>
<dbReference type="GO" id="GO:0004672">
    <property type="term" value="F:protein kinase activity"/>
    <property type="evidence" value="ECO:0007669"/>
    <property type="project" value="InterPro"/>
</dbReference>
<keyword evidence="4" id="KW-0158">Chromosome</keyword>
<sequence length="1752" mass="194494">MMSLSRLLNLSDSLWYSTKDPCSWKGVRCSSGNSSVTSLSLSAFDLSNSNFLPVVCKIETLQDLDLSNNSLRSISDEFINDCGRIDGLKLLNFSKNLLSGSLPTFNGFVGLKYLDLSFNYLSGNVGRQLDGLHALKSLNLSYNNFTGPIRVNLRNPLLLEELQLSMNRFQGTVPHEIANYQNLSLIDLGSNNLEGSIPTGIGNLARLRILLLSSNNLTGEIPANISNIPTLYRFAANSNGFNGTIPSGITRYLSFLDLSYNSLRGPVPTDLLSGPKLQLVDLSSNLLEGPIPAKVSKSLVRLRLGNNSLSGLIPPSFQTLDNLTYLELDNNRLTGEIPHQLSFCRKLALLNLAQNDLTGPVPALLGNLGVLQVLKLELNNLSGDIPSEITRLQLLLTLNMSWNSLTGSIPSSISSLQRLTYMNLQGNNLRGRIPATINSMDSLLEVQLGENQLNGTIPSMPVKLQIALNLSTNLLQGAIPETLSRLNDLEILDLSNNNISGEIPESLTAMQSLNQLILSNNQLHGVIPDFKHYVSLNASGNPGLKNKTATNDPRESSKKRRAVAVPVVVAVVVAVLAVGIVSIIVLLFSRRFLKVNDHQSQPGENIPPPQVIQGNLLTTNGGHRSSIDFTKAMEVVADPLNIELKTRFTTYYKATMPSGASYFVKKLNSSDKIFQLGSHNKFGQELEVLGKLSNSNVMSPLAYVLTVDSAYLFYEYAEKGTLFYALHGKMGDTMDWASRYSIAVGVAQGLTFLHGCSSGPILLLDLSSKNIFLKSLKEPLVGDIELHKVFDPTKSTGSFSTVAGSVGYIPPGKQNSMFNLISNKYSNFNLYELVVTKLREFSQICIQICSMNPCSGHACASGIDLMSDFAEYAYTMRLTMAGNVYSYGVVLLELLTGKPAISEGTELAKWALSKSAQQDRWDGILDFNISKTSLSVRSQMHAVLKIALSCVSVSTEARPKMKSVEDRFLAGQNEAADASRLSCNLFFFRDMIKMGVSKKLSRKSSTDSDDSEEFDDMESEQDIWKNLKRHKDEDLIKGQAVKNQKVFNFSYTHKLLYHFLKALWDKTLEFRFLLQKAFANSNRLPQEPVRSSFCNSDEVVGMAYADLITSSEKTLESLLELQEALLEKNPSISQSSNGILQMLEKRLIVSPKGMRCGDQKGSVRWGGGDSGQVTKKHSKDSTNLDGEEDIDWLRISEMQKRIAPFRNKSIDKWQRKTQVTTGAAAMTGKLQAFNQNISEQVADYMRDPTKMVRQMQQRRSAIGVFGDVPESTSNAKGEETHPDGDPELLNDSEFYQQLLKEFFENVDPSSTETTFYALKRLQTKKRKIVDRRASKSRKIRYTVHEKIVNFMAPRPMNIPPMAPKVFENLFGLKAQKPAHSSSPDSTTFRVGHGLNVTKFPDFQDEISLEDGSVIIMITSLLLGWSEFDEYSQALPSVVGVKLEIEAVQSEKTAPMFDLYLMFELYWQIHGKELAMGFYSLTSDEKSSSSLQNIEDNVCMKRVIVWASVLSFGKISLLTSAQVAHAGESIKPEAIYEVGELFELGIQLSYLLLLLALLGVGSFFVIRQVLMRRELDLSAKELQASSSLLICNMLSKEFTLFCHEHLLQNHLEQVRSGDATATGLFELGAVMLRRKFYPAATRYLLQAIEKWDGDDQDLAQVYNALGVSYVLDGKLDRGIKQFEAAVKPQPGYVTAWNNLGDAYEKKKDLKSALMAFEEVLLFDPNNKVARPRRDALKDKVQMYRGVPIKSKDR</sequence>
<evidence type="ECO:0000256" key="15">
    <source>
        <dbReference type="PROSITE-ProRule" id="PRU00339"/>
    </source>
</evidence>
<comment type="similarity">
    <text evidence="3">Belongs to the Tonsoku family.</text>
</comment>
<dbReference type="PROSITE" id="PS50005">
    <property type="entry name" value="TPR"/>
    <property type="match status" value="2"/>
</dbReference>
<dbReference type="FunFam" id="3.80.10.10:FF:000512">
    <property type="entry name" value="Leucine-rich repeat receptor-like serine/threonine-protein kinase BAM3"/>
    <property type="match status" value="1"/>
</dbReference>
<keyword evidence="13" id="KW-0325">Glycoprotein</keyword>
<dbReference type="Gene3D" id="1.25.40.10">
    <property type="entry name" value="Tetratricopeptide repeat domain"/>
    <property type="match status" value="1"/>
</dbReference>
<evidence type="ECO:0000313" key="19">
    <source>
        <dbReference type="EMBL" id="KAB5512618.1"/>
    </source>
</evidence>
<dbReference type="SUPFAM" id="SSF56112">
    <property type="entry name" value="Protein kinase-like (PK-like)"/>
    <property type="match status" value="1"/>
</dbReference>
<dbReference type="PRINTS" id="PR00019">
    <property type="entry name" value="LEURICHRPT"/>
</dbReference>
<dbReference type="GO" id="GO:0005524">
    <property type="term" value="F:ATP binding"/>
    <property type="evidence" value="ECO:0007669"/>
    <property type="project" value="InterPro"/>
</dbReference>
<dbReference type="Gene3D" id="3.80.10.10">
    <property type="entry name" value="Ribonuclease Inhibitor"/>
    <property type="match status" value="3"/>
</dbReference>
<feature type="repeat" description="TPR" evidence="15">
    <location>
        <begin position="1692"/>
        <end position="1725"/>
    </location>
</feature>
<dbReference type="SMART" id="SM00028">
    <property type="entry name" value="TPR"/>
    <property type="match status" value="3"/>
</dbReference>
<dbReference type="PANTHER" id="PTHR48056:SF17">
    <property type="entry name" value="LEUCINE-RICH REPEAT RECEPTOR PROTEIN KINASE EMS1"/>
    <property type="match status" value="1"/>
</dbReference>
<reference evidence="20" key="1">
    <citation type="journal article" date="2019" name="Gigascience">
        <title>De novo genome assembly of the endangered Acer yangbiense, a plant species with extremely small populations endemic to Yunnan Province, China.</title>
        <authorList>
            <person name="Yang J."/>
            <person name="Wariss H.M."/>
            <person name="Tao L."/>
            <person name="Zhang R."/>
            <person name="Yun Q."/>
            <person name="Hollingsworth P."/>
            <person name="Dao Z."/>
            <person name="Luo G."/>
            <person name="Guo H."/>
            <person name="Ma Y."/>
            <person name="Sun W."/>
        </authorList>
    </citation>
    <scope>NUCLEOTIDE SEQUENCE [LARGE SCALE GENOMIC DNA]</scope>
    <source>
        <strain evidence="20">cv. br00</strain>
    </source>
</reference>
<dbReference type="PANTHER" id="PTHR48056">
    <property type="entry name" value="LRR RECEPTOR-LIKE SERINE/THREONINE-PROTEIN KINASE-RELATED"/>
    <property type="match status" value="1"/>
</dbReference>
<dbReference type="Gene3D" id="3.30.200.20">
    <property type="entry name" value="Phosphorylase Kinase, domain 1"/>
    <property type="match status" value="1"/>
</dbReference>
<feature type="domain" description="Protein kinase" evidence="18">
    <location>
        <begin position="637"/>
        <end position="969"/>
    </location>
</feature>
<feature type="repeat" description="TPR" evidence="15">
    <location>
        <begin position="1658"/>
        <end position="1691"/>
    </location>
</feature>
<dbReference type="Pfam" id="PF00069">
    <property type="entry name" value="Pkinase"/>
    <property type="match status" value="1"/>
</dbReference>
<keyword evidence="8" id="KW-0677">Repeat</keyword>
<dbReference type="InterPro" id="IPR013210">
    <property type="entry name" value="LRR_N_plant-typ"/>
</dbReference>
<dbReference type="InterPro" id="IPR032675">
    <property type="entry name" value="LRR_dom_sf"/>
</dbReference>
<evidence type="ECO:0000256" key="10">
    <source>
        <dbReference type="ARBA" id="ARBA00022853"/>
    </source>
</evidence>
<keyword evidence="15" id="KW-0802">TPR repeat</keyword>
<keyword evidence="14" id="KW-0234">DNA repair</keyword>
<dbReference type="InterPro" id="IPR019734">
    <property type="entry name" value="TPR_rpt"/>
</dbReference>
<dbReference type="InterPro" id="IPR000719">
    <property type="entry name" value="Prot_kinase_dom"/>
</dbReference>
<keyword evidence="12 17" id="KW-0472">Membrane</keyword>
<dbReference type="GO" id="GO:0006325">
    <property type="term" value="P:chromatin organization"/>
    <property type="evidence" value="ECO:0007669"/>
    <property type="project" value="UniProtKB-KW"/>
</dbReference>
<dbReference type="GO" id="GO:0016020">
    <property type="term" value="C:membrane"/>
    <property type="evidence" value="ECO:0007669"/>
    <property type="project" value="UniProtKB-SubCell"/>
</dbReference>
<evidence type="ECO:0000256" key="16">
    <source>
        <dbReference type="SAM" id="MobiDB-lite"/>
    </source>
</evidence>
<evidence type="ECO:0000256" key="11">
    <source>
        <dbReference type="ARBA" id="ARBA00022989"/>
    </source>
</evidence>
<protein>
    <recommendedName>
        <fullName evidence="18">Protein kinase domain-containing protein</fullName>
    </recommendedName>
</protein>
<dbReference type="InterPro" id="IPR003591">
    <property type="entry name" value="Leu-rich_rpt_typical-subtyp"/>
</dbReference>
<dbReference type="Pfam" id="PF13181">
    <property type="entry name" value="TPR_8"/>
    <property type="match status" value="1"/>
</dbReference>
<dbReference type="SUPFAM" id="SSF52058">
    <property type="entry name" value="L domain-like"/>
    <property type="match status" value="1"/>
</dbReference>
<evidence type="ECO:0000256" key="9">
    <source>
        <dbReference type="ARBA" id="ARBA00022763"/>
    </source>
</evidence>
<feature type="transmembrane region" description="Helical" evidence="17">
    <location>
        <begin position="563"/>
        <end position="588"/>
    </location>
</feature>
<comment type="caution">
    <text evidence="19">The sequence shown here is derived from an EMBL/GenBank/DDBJ whole genome shotgun (WGS) entry which is preliminary data.</text>
</comment>
<dbReference type="FunFam" id="3.80.10.10:FF:000095">
    <property type="entry name" value="LRR receptor-like serine/threonine-protein kinase GSO1"/>
    <property type="match status" value="1"/>
</dbReference>
<evidence type="ECO:0000256" key="3">
    <source>
        <dbReference type="ARBA" id="ARBA00010999"/>
    </source>
</evidence>
<keyword evidence="7" id="KW-0732">Signal</keyword>
<dbReference type="Pfam" id="PF13339">
    <property type="entry name" value="AATF-Che1"/>
    <property type="match status" value="1"/>
</dbReference>
<dbReference type="FunFam" id="3.30.200.20:FF:000454">
    <property type="entry name" value="Leucine-rich repeat receptor-like tyrosine-protein kinase PXC3"/>
    <property type="match status" value="1"/>
</dbReference>
<keyword evidence="11 17" id="KW-1133">Transmembrane helix</keyword>
<evidence type="ECO:0000256" key="4">
    <source>
        <dbReference type="ARBA" id="ARBA00022454"/>
    </source>
</evidence>
<keyword evidence="10" id="KW-0156">Chromatin regulator</keyword>
<evidence type="ECO:0000313" key="20">
    <source>
        <dbReference type="Proteomes" id="UP000326939"/>
    </source>
</evidence>
<evidence type="ECO:0000256" key="5">
    <source>
        <dbReference type="ARBA" id="ARBA00022614"/>
    </source>
</evidence>
<evidence type="ECO:0000259" key="18">
    <source>
        <dbReference type="PROSITE" id="PS50011"/>
    </source>
</evidence>
<organism evidence="19 20">
    <name type="scientific">Salix brachista</name>
    <dbReference type="NCBI Taxonomy" id="2182728"/>
    <lineage>
        <taxon>Eukaryota</taxon>
        <taxon>Viridiplantae</taxon>
        <taxon>Streptophyta</taxon>
        <taxon>Embryophyta</taxon>
        <taxon>Tracheophyta</taxon>
        <taxon>Spermatophyta</taxon>
        <taxon>Magnoliopsida</taxon>
        <taxon>eudicotyledons</taxon>
        <taxon>Gunneridae</taxon>
        <taxon>Pentapetalae</taxon>
        <taxon>rosids</taxon>
        <taxon>fabids</taxon>
        <taxon>Malpighiales</taxon>
        <taxon>Salicaceae</taxon>
        <taxon>Saliceae</taxon>
        <taxon>Salix</taxon>
    </lineage>
</organism>
<dbReference type="Pfam" id="PF08164">
    <property type="entry name" value="TRAUB"/>
    <property type="match status" value="1"/>
</dbReference>
<evidence type="ECO:0000256" key="17">
    <source>
        <dbReference type="SAM" id="Phobius"/>
    </source>
</evidence>
<dbReference type="Pfam" id="PF13855">
    <property type="entry name" value="LRR_8"/>
    <property type="match status" value="3"/>
</dbReference>
<dbReference type="FunFam" id="3.80.10.10:FF:000041">
    <property type="entry name" value="LRR receptor-like serine/threonine-protein kinase ERECTA"/>
    <property type="match status" value="1"/>
</dbReference>
<dbReference type="InterPro" id="IPR012617">
    <property type="entry name" value="AATF_C"/>
</dbReference>
<dbReference type="EMBL" id="VDCV01000019">
    <property type="protein sequence ID" value="KAB5512618.1"/>
    <property type="molecule type" value="Genomic_DNA"/>
</dbReference>
<comment type="subcellular location">
    <subcellularLocation>
        <location evidence="2">Chromosome</location>
    </subcellularLocation>
    <subcellularLocation>
        <location evidence="1">Membrane</location>
        <topology evidence="1">Single-pass membrane protein</topology>
    </subcellularLocation>
</comment>
<evidence type="ECO:0000256" key="2">
    <source>
        <dbReference type="ARBA" id="ARBA00004286"/>
    </source>
</evidence>
<dbReference type="SMART" id="SM00220">
    <property type="entry name" value="S_TKc"/>
    <property type="match status" value="1"/>
</dbReference>